<dbReference type="AlphaFoldDB" id="A0A231GQA8"/>
<dbReference type="InterPro" id="IPR000157">
    <property type="entry name" value="TIR_dom"/>
</dbReference>
<evidence type="ECO:0000259" key="1">
    <source>
        <dbReference type="Pfam" id="PF13676"/>
    </source>
</evidence>
<protein>
    <submittedName>
        <fullName evidence="2">TIR domain-containing protein</fullName>
    </submittedName>
</protein>
<dbReference type="Pfam" id="PF13676">
    <property type="entry name" value="TIR_2"/>
    <property type="match status" value="1"/>
</dbReference>
<dbReference type="InterPro" id="IPR035897">
    <property type="entry name" value="Toll_tir_struct_dom_sf"/>
</dbReference>
<dbReference type="SUPFAM" id="SSF52200">
    <property type="entry name" value="Toll/Interleukin receptor TIR domain"/>
    <property type="match status" value="1"/>
</dbReference>
<sequence>MVTGLTALEGEEFAVGLSFAGEQRSYVQEVALSLQARGVKVFYDSFHEDALWGCDLIDTLNDLYSERMQRVVVFVSKEYVEKPFTNVERRAALSKAITLRTKYVLPVRFDNTALPGMPTSTGYLLASEKTPEQLAVAICKQLGMSQTLKSNQVAPPWSTPAQGTISFCHVDHDGRYMIGKDEWTFEIYVYGAHTNCIQFLNDPPSIRGVALADHVAQIGELGDASSLVFSSRSRIAYEGQSVVLVNTNGFYAAIKVVDVMAKYGGDKEDIVTLDYVILKEGGSDFSKMTSQAPQD</sequence>
<keyword evidence="3" id="KW-1185">Reference proteome</keyword>
<dbReference type="Proteomes" id="UP000198542">
    <property type="component" value="Unassembled WGS sequence"/>
</dbReference>
<accession>A0A231GQA8</accession>
<evidence type="ECO:0000313" key="3">
    <source>
        <dbReference type="Proteomes" id="UP000198542"/>
    </source>
</evidence>
<reference evidence="3" key="1">
    <citation type="submission" date="2016-10" db="EMBL/GenBank/DDBJ databases">
        <authorList>
            <person name="Varghese N."/>
            <person name="Submissions S."/>
        </authorList>
    </citation>
    <scope>NUCLEOTIDE SEQUENCE [LARGE SCALE GENOMIC DNA]</scope>
    <source>
        <strain evidence="3">BS3660</strain>
    </source>
</reference>
<dbReference type="RefSeq" id="WP_090455728.1">
    <property type="nucleotide sequence ID" value="NZ_FNTC01000002.1"/>
</dbReference>
<proteinExistence type="predicted"/>
<name>A0A231GQA8_PSEJE</name>
<dbReference type="EMBL" id="FNTC01000002">
    <property type="protein sequence ID" value="SEC45677.1"/>
    <property type="molecule type" value="Genomic_DNA"/>
</dbReference>
<evidence type="ECO:0000313" key="2">
    <source>
        <dbReference type="EMBL" id="SEC45677.1"/>
    </source>
</evidence>
<dbReference type="Gene3D" id="3.40.50.10140">
    <property type="entry name" value="Toll/interleukin-1 receptor homology (TIR) domain"/>
    <property type="match status" value="1"/>
</dbReference>
<feature type="domain" description="TIR" evidence="1">
    <location>
        <begin position="17"/>
        <end position="116"/>
    </location>
</feature>
<dbReference type="GO" id="GO:0007165">
    <property type="term" value="P:signal transduction"/>
    <property type="evidence" value="ECO:0007669"/>
    <property type="project" value="InterPro"/>
</dbReference>
<gene>
    <name evidence="2" type="ORF">SAMN04490187_4442</name>
</gene>
<organism evidence="2 3">
    <name type="scientific">Pseudomonas jessenii</name>
    <dbReference type="NCBI Taxonomy" id="77298"/>
    <lineage>
        <taxon>Bacteria</taxon>
        <taxon>Pseudomonadati</taxon>
        <taxon>Pseudomonadota</taxon>
        <taxon>Gammaproteobacteria</taxon>
        <taxon>Pseudomonadales</taxon>
        <taxon>Pseudomonadaceae</taxon>
        <taxon>Pseudomonas</taxon>
    </lineage>
</organism>